<name>A0ABD3ETF1_9STRA</name>
<comment type="caution">
    <text evidence="1">The sequence shown here is derived from an EMBL/GenBank/DDBJ whole genome shotgun (WGS) entry which is preliminary data.</text>
</comment>
<evidence type="ECO:0000313" key="2">
    <source>
        <dbReference type="Proteomes" id="UP001632037"/>
    </source>
</evidence>
<organism evidence="1 2">
    <name type="scientific">Phytophthora oleae</name>
    <dbReference type="NCBI Taxonomy" id="2107226"/>
    <lineage>
        <taxon>Eukaryota</taxon>
        <taxon>Sar</taxon>
        <taxon>Stramenopiles</taxon>
        <taxon>Oomycota</taxon>
        <taxon>Peronosporomycetes</taxon>
        <taxon>Peronosporales</taxon>
        <taxon>Peronosporaceae</taxon>
        <taxon>Phytophthora</taxon>
    </lineage>
</organism>
<dbReference type="EMBL" id="JBIMZQ010000063">
    <property type="protein sequence ID" value="KAL3657597.1"/>
    <property type="molecule type" value="Genomic_DNA"/>
</dbReference>
<gene>
    <name evidence="1" type="ORF">V7S43_017564</name>
</gene>
<keyword evidence="2" id="KW-1185">Reference proteome</keyword>
<evidence type="ECO:0000313" key="1">
    <source>
        <dbReference type="EMBL" id="KAL3657597.1"/>
    </source>
</evidence>
<reference evidence="1 2" key="1">
    <citation type="submission" date="2024-09" db="EMBL/GenBank/DDBJ databases">
        <title>Genome sequencing and assembly of Phytophthora oleae, isolate VK10A, causative agent of rot of olive drupes.</title>
        <authorList>
            <person name="Conti Taguali S."/>
            <person name="Riolo M."/>
            <person name="La Spada F."/>
            <person name="Cacciola S.O."/>
            <person name="Dionisio G."/>
        </authorList>
    </citation>
    <scope>NUCLEOTIDE SEQUENCE [LARGE SCALE GENOMIC DNA]</scope>
    <source>
        <strain evidence="1 2">VK10A</strain>
    </source>
</reference>
<dbReference type="Proteomes" id="UP001632037">
    <property type="component" value="Unassembled WGS sequence"/>
</dbReference>
<protein>
    <submittedName>
        <fullName evidence="1">Uncharacterized protein</fullName>
    </submittedName>
</protein>
<sequence length="62" mass="6700">MDPCSLCNSGVHLLCPPTSTTSLFGFALLRVLTKWKLQGMVSLPDEEKVTYEIVGWSPGSSA</sequence>
<proteinExistence type="predicted"/>
<dbReference type="AlphaFoldDB" id="A0ABD3ETF1"/>
<accession>A0ABD3ETF1</accession>